<comment type="function">
    <text evidence="12">Initiates the restart of stalled replication forks, which reloads the replicative helicase on sites other than the origin of replication. Recognizes and binds to abandoned replication forks and remodels them to uncover a helicase loading site. Promotes assembly of the primosome at these replication forks.</text>
</comment>
<proteinExistence type="inferred from homology"/>
<keyword evidence="9 12" id="KW-0238">DNA-binding</keyword>
<evidence type="ECO:0000259" key="13">
    <source>
        <dbReference type="PROSITE" id="PS51192"/>
    </source>
</evidence>
<dbReference type="GO" id="GO:0006270">
    <property type="term" value="P:DNA replication initiation"/>
    <property type="evidence" value="ECO:0007669"/>
    <property type="project" value="TreeGrafter"/>
</dbReference>
<feature type="binding site" evidence="12">
    <location>
        <position position="519"/>
    </location>
    <ligand>
        <name>Zn(2+)</name>
        <dbReference type="ChEBI" id="CHEBI:29105"/>
        <label>2</label>
    </ligand>
</feature>
<accession>A0A5C4TK67</accession>
<dbReference type="FunFam" id="3.40.1440.60:FF:000001">
    <property type="entry name" value="Primosomal protein N"/>
    <property type="match status" value="1"/>
</dbReference>
<dbReference type="FunFam" id="3.40.50.300:FF:000489">
    <property type="entry name" value="Primosome assembly protein PriA"/>
    <property type="match status" value="1"/>
</dbReference>
<dbReference type="HAMAP" id="MF_00983">
    <property type="entry name" value="PriA"/>
    <property type="match status" value="1"/>
</dbReference>
<dbReference type="NCBIfam" id="NF004066">
    <property type="entry name" value="PRK05580.1-3"/>
    <property type="match status" value="1"/>
</dbReference>
<feature type="binding site" evidence="12">
    <location>
        <position position="537"/>
    </location>
    <ligand>
        <name>Zn(2+)</name>
        <dbReference type="ChEBI" id="CHEBI:29105"/>
        <label>2</label>
    </ligand>
</feature>
<evidence type="ECO:0000256" key="12">
    <source>
        <dbReference type="HAMAP-Rule" id="MF_00983"/>
    </source>
</evidence>
<dbReference type="SMART" id="SM00490">
    <property type="entry name" value="HELICc"/>
    <property type="match status" value="1"/>
</dbReference>
<keyword evidence="6 12" id="KW-0347">Helicase</keyword>
<keyword evidence="7 12" id="KW-0862">Zinc</keyword>
<feature type="binding site" evidence="12">
    <location>
        <position position="516"/>
    </location>
    <ligand>
        <name>Zn(2+)</name>
        <dbReference type="ChEBI" id="CHEBI:29105"/>
        <label>2</label>
    </ligand>
</feature>
<feature type="binding site" evidence="12">
    <location>
        <position position="510"/>
    </location>
    <ligand>
        <name>Zn(2+)</name>
        <dbReference type="ChEBI" id="CHEBI:29105"/>
        <label>1</label>
    </ligand>
</feature>
<dbReference type="Pfam" id="PF17764">
    <property type="entry name" value="PriA_3primeBD"/>
    <property type="match status" value="1"/>
</dbReference>
<dbReference type="InterPro" id="IPR040498">
    <property type="entry name" value="PriA_CRR"/>
</dbReference>
<comment type="subunit">
    <text evidence="12">Component of the replication restart primosome.</text>
</comment>
<dbReference type="InterPro" id="IPR041222">
    <property type="entry name" value="PriA_3primeBD"/>
</dbReference>
<feature type="binding site" evidence="12">
    <location>
        <position position="550"/>
    </location>
    <ligand>
        <name>Zn(2+)</name>
        <dbReference type="ChEBI" id="CHEBI:29105"/>
        <label>1</label>
    </ligand>
</feature>
<dbReference type="CDD" id="cd18804">
    <property type="entry name" value="SF2_C_priA"/>
    <property type="match status" value="1"/>
</dbReference>
<keyword evidence="4 12" id="KW-0547">Nucleotide-binding</keyword>
<evidence type="ECO:0000256" key="11">
    <source>
        <dbReference type="ARBA" id="ARBA00048988"/>
    </source>
</evidence>
<dbReference type="GO" id="GO:1990077">
    <property type="term" value="C:primosome complex"/>
    <property type="evidence" value="ECO:0007669"/>
    <property type="project" value="UniProtKB-UniRule"/>
</dbReference>
<feature type="binding site" evidence="12">
    <location>
        <position position="534"/>
    </location>
    <ligand>
        <name>Zn(2+)</name>
        <dbReference type="ChEBI" id="CHEBI:29105"/>
        <label>2</label>
    </ligand>
</feature>
<evidence type="ECO:0000256" key="2">
    <source>
        <dbReference type="ARBA" id="ARBA00022705"/>
    </source>
</evidence>
<dbReference type="PROSITE" id="PS51192">
    <property type="entry name" value="HELICASE_ATP_BIND_1"/>
    <property type="match status" value="1"/>
</dbReference>
<evidence type="ECO:0000256" key="1">
    <source>
        <dbReference type="ARBA" id="ARBA00022515"/>
    </source>
</evidence>
<organism evidence="15 16">
    <name type="scientific">Fructilactobacillus sanfranciscensis</name>
    <name type="common">Lactobacillus sanfranciscensis</name>
    <dbReference type="NCBI Taxonomy" id="1625"/>
    <lineage>
        <taxon>Bacteria</taxon>
        <taxon>Bacillati</taxon>
        <taxon>Bacillota</taxon>
        <taxon>Bacilli</taxon>
        <taxon>Lactobacillales</taxon>
        <taxon>Lactobacillaceae</taxon>
        <taxon>Fructilactobacillus</taxon>
    </lineage>
</organism>
<dbReference type="InterPro" id="IPR041236">
    <property type="entry name" value="PriA_C"/>
</dbReference>
<dbReference type="GO" id="GO:0006269">
    <property type="term" value="P:DNA replication, synthesis of primer"/>
    <property type="evidence" value="ECO:0007669"/>
    <property type="project" value="UniProtKB-KW"/>
</dbReference>
<dbReference type="Gene3D" id="3.40.1440.60">
    <property type="entry name" value="PriA, 3(prime) DNA-binding domain"/>
    <property type="match status" value="1"/>
</dbReference>
<feature type="binding site" evidence="12">
    <location>
        <position position="507"/>
    </location>
    <ligand>
        <name>Zn(2+)</name>
        <dbReference type="ChEBI" id="CHEBI:29105"/>
        <label>1</label>
    </ligand>
</feature>
<keyword evidence="2 12" id="KW-0235">DNA replication</keyword>
<dbReference type="GO" id="GO:0043138">
    <property type="term" value="F:3'-5' DNA helicase activity"/>
    <property type="evidence" value="ECO:0007669"/>
    <property type="project" value="UniProtKB-EC"/>
</dbReference>
<dbReference type="InterPro" id="IPR005259">
    <property type="entry name" value="PriA"/>
</dbReference>
<protein>
    <recommendedName>
        <fullName evidence="12">Replication restart protein PriA</fullName>
    </recommendedName>
    <alternativeName>
        <fullName evidence="12">ATP-dependent DNA helicase PriA</fullName>
        <ecNumber evidence="12">5.6.2.4</ecNumber>
    </alternativeName>
    <alternativeName>
        <fullName evidence="12">DNA 3'-5' helicase PriA</fullName>
    </alternativeName>
</protein>
<comment type="catalytic activity">
    <reaction evidence="12">
        <text>Couples ATP hydrolysis with the unwinding of duplex DNA by translocating in the 3'-5' direction.</text>
        <dbReference type="EC" id="5.6.2.4"/>
    </reaction>
</comment>
<comment type="cofactor">
    <cofactor evidence="12">
        <name>Zn(2+)</name>
        <dbReference type="ChEBI" id="CHEBI:29105"/>
    </cofactor>
    <text evidence="12">Binds 2 zinc ions per subunit.</text>
</comment>
<reference evidence="15 16" key="1">
    <citation type="submission" date="2018-05" db="EMBL/GenBank/DDBJ databases">
        <title>Lactobacillus sanfranciscensis Ah4 draft denome sequence.</title>
        <authorList>
            <person name="Zhang G."/>
        </authorList>
    </citation>
    <scope>NUCLEOTIDE SEQUENCE [LARGE SCALE GENOMIC DNA]</scope>
    <source>
        <strain evidence="15 16">Ah4</strain>
    </source>
</reference>
<feature type="domain" description="Helicase C-terminal" evidence="14">
    <location>
        <begin position="542"/>
        <end position="696"/>
    </location>
</feature>
<dbReference type="GO" id="GO:0006310">
    <property type="term" value="P:DNA recombination"/>
    <property type="evidence" value="ECO:0007669"/>
    <property type="project" value="InterPro"/>
</dbReference>
<dbReference type="AlphaFoldDB" id="A0A5C4TK67"/>
<dbReference type="GO" id="GO:0016887">
    <property type="term" value="F:ATP hydrolysis activity"/>
    <property type="evidence" value="ECO:0007669"/>
    <property type="project" value="RHEA"/>
</dbReference>
<evidence type="ECO:0000313" key="16">
    <source>
        <dbReference type="Proteomes" id="UP000313312"/>
    </source>
</evidence>
<comment type="caution">
    <text evidence="15">The sequence shown here is derived from an EMBL/GenBank/DDBJ whole genome shotgun (WGS) entry which is preliminary data.</text>
</comment>
<dbReference type="Proteomes" id="UP000313312">
    <property type="component" value="Unassembled WGS sequence"/>
</dbReference>
<evidence type="ECO:0000256" key="3">
    <source>
        <dbReference type="ARBA" id="ARBA00022723"/>
    </source>
</evidence>
<dbReference type="InterPro" id="IPR001650">
    <property type="entry name" value="Helicase_C-like"/>
</dbReference>
<sequence>MQIANIIVDVPTMQTNSPYSYLVPKDLQSSLSKGMRVVVPFGKGNRKIEGFVVGIEPLTNQDPAKLKEISSIMDFEPVLDEELLDLSKWLADKTYAFRISCLLTMLPNVMKAKYAKAVKKNHPLTNQALNQKVSDNLMTPFDDKHFTEKELNQLILMQKKGDVEIEYVVKNEAKSKVELAIQNQINDFSGVRKHLKTNASAQHHLLDFLEKHPKEKLVQKKIIEKDSISPSAIKAFFNNGWINKTQVEKYRNPYKHELVRDHPKRLTSEQEKAVLEIDQAIKKKKPETFLIEGVTGSGKTEIYLQNIQTALNDGRQALMLVPEIALTPQMVNRVKNRFGNQVAIIHSGLSNGERYDEWRRIRDGNAKVVVGARSAVFAPLQNIGIIILDEEHDTSYKQDENPRYHTRDVAIWRSKYHYCPVVLGSATPSLESRARAGKGVYHFIRLTKRVNQQQLPEVEIVDMTKEVAKSGDIFSEELLQAINEKLTKHEQVVLMLNRRGFSSFMMCRDCGYVLMCPNCDISLTMHLDSHTMKCHYCGFEEPIPNVCPKCHSHNIRYFGTGTEKVEQELAKILPQARILRMDVDTTKRKGAHERILNEFGEQKADILLGTQMIAKGLDFPNVTLVGVLNADTGLDLPDFRASERTFDLLTQVAGRAGRADKAGKVIIQTFNPEHYAIQLVKKQDYETFYKKEMKLRHLAGYAPYYFTVKLTVSSTKEQQAAGKSYEILKYLKMQLSHKTMILGPTPRPIARIKNRYYYQIIIKYKVDKKLSPALKQILQSSQQEARKGLRIAIDSEPVNFM</sequence>
<dbReference type="GO" id="GO:0005524">
    <property type="term" value="F:ATP binding"/>
    <property type="evidence" value="ECO:0007669"/>
    <property type="project" value="UniProtKB-UniRule"/>
</dbReference>
<dbReference type="InterPro" id="IPR042115">
    <property type="entry name" value="PriA_3primeBD_sf"/>
</dbReference>
<dbReference type="Gene3D" id="3.40.50.300">
    <property type="entry name" value="P-loop containing nucleotide triphosphate hydrolases"/>
    <property type="match status" value="2"/>
</dbReference>
<dbReference type="CDD" id="cd17929">
    <property type="entry name" value="DEXHc_priA"/>
    <property type="match status" value="1"/>
</dbReference>
<name>A0A5C4TK67_FRUSA</name>
<dbReference type="InterPro" id="IPR011545">
    <property type="entry name" value="DEAD/DEAH_box_helicase_dom"/>
</dbReference>
<dbReference type="InterPro" id="IPR027417">
    <property type="entry name" value="P-loop_NTPase"/>
</dbReference>
<evidence type="ECO:0000256" key="7">
    <source>
        <dbReference type="ARBA" id="ARBA00022833"/>
    </source>
</evidence>
<gene>
    <name evidence="12" type="primary">priA</name>
    <name evidence="15" type="ORF">DID87_01455</name>
</gene>
<keyword evidence="3 12" id="KW-0479">Metal-binding</keyword>
<evidence type="ECO:0000256" key="6">
    <source>
        <dbReference type="ARBA" id="ARBA00022806"/>
    </source>
</evidence>
<evidence type="ECO:0000256" key="5">
    <source>
        <dbReference type="ARBA" id="ARBA00022801"/>
    </source>
</evidence>
<evidence type="ECO:0000256" key="4">
    <source>
        <dbReference type="ARBA" id="ARBA00022741"/>
    </source>
</evidence>
<feature type="domain" description="Helicase ATP-binding" evidence="13">
    <location>
        <begin position="280"/>
        <end position="446"/>
    </location>
</feature>
<comment type="similarity">
    <text evidence="12">Belongs to the helicase family. PriA subfamily.</text>
</comment>
<comment type="catalytic activity">
    <reaction evidence="11 12">
        <text>ATP + H2O = ADP + phosphate + H(+)</text>
        <dbReference type="Rhea" id="RHEA:13065"/>
        <dbReference type="ChEBI" id="CHEBI:15377"/>
        <dbReference type="ChEBI" id="CHEBI:15378"/>
        <dbReference type="ChEBI" id="CHEBI:30616"/>
        <dbReference type="ChEBI" id="CHEBI:43474"/>
        <dbReference type="ChEBI" id="CHEBI:456216"/>
        <dbReference type="EC" id="5.6.2.4"/>
    </reaction>
</comment>
<keyword evidence="10 12" id="KW-0413">Isomerase</keyword>
<dbReference type="PANTHER" id="PTHR30580:SF0">
    <property type="entry name" value="PRIMOSOMAL PROTEIN N"/>
    <property type="match status" value="1"/>
</dbReference>
<evidence type="ECO:0000256" key="10">
    <source>
        <dbReference type="ARBA" id="ARBA00023235"/>
    </source>
</evidence>
<dbReference type="EC" id="5.6.2.4" evidence="12"/>
<dbReference type="NCBIfam" id="TIGR00595">
    <property type="entry name" value="priA"/>
    <property type="match status" value="1"/>
</dbReference>
<dbReference type="InterPro" id="IPR014001">
    <property type="entry name" value="Helicase_ATP-bd"/>
</dbReference>
<evidence type="ECO:0000313" key="15">
    <source>
        <dbReference type="EMBL" id="TNK91036.1"/>
    </source>
</evidence>
<keyword evidence="1 12" id="KW-0639">Primosome</keyword>
<dbReference type="GO" id="GO:0003677">
    <property type="term" value="F:DNA binding"/>
    <property type="evidence" value="ECO:0007669"/>
    <property type="project" value="UniProtKB-UniRule"/>
</dbReference>
<dbReference type="PROSITE" id="PS51194">
    <property type="entry name" value="HELICASE_CTER"/>
    <property type="match status" value="1"/>
</dbReference>
<dbReference type="PANTHER" id="PTHR30580">
    <property type="entry name" value="PRIMOSOMAL PROTEIN N"/>
    <property type="match status" value="1"/>
</dbReference>
<dbReference type="Pfam" id="PF00271">
    <property type="entry name" value="Helicase_C"/>
    <property type="match status" value="1"/>
</dbReference>
<evidence type="ECO:0000256" key="8">
    <source>
        <dbReference type="ARBA" id="ARBA00022840"/>
    </source>
</evidence>
<dbReference type="GO" id="GO:0008270">
    <property type="term" value="F:zinc ion binding"/>
    <property type="evidence" value="ECO:0007669"/>
    <property type="project" value="UniProtKB-UniRule"/>
</dbReference>
<dbReference type="Pfam" id="PF18319">
    <property type="entry name" value="Zn_ribbon_PriA"/>
    <property type="match status" value="1"/>
</dbReference>
<keyword evidence="5 12" id="KW-0378">Hydrolase</keyword>
<dbReference type="Pfam" id="PF18074">
    <property type="entry name" value="PriA_C"/>
    <property type="match status" value="1"/>
</dbReference>
<dbReference type="Pfam" id="PF00270">
    <property type="entry name" value="DEAD"/>
    <property type="match status" value="1"/>
</dbReference>
<feature type="binding site" evidence="12">
    <location>
        <position position="547"/>
    </location>
    <ligand>
        <name>Zn(2+)</name>
        <dbReference type="ChEBI" id="CHEBI:29105"/>
        <label>1</label>
    </ligand>
</feature>
<dbReference type="GO" id="GO:0006302">
    <property type="term" value="P:double-strand break repair"/>
    <property type="evidence" value="ECO:0007669"/>
    <property type="project" value="InterPro"/>
</dbReference>
<dbReference type="SMART" id="SM00487">
    <property type="entry name" value="DEXDc"/>
    <property type="match status" value="1"/>
</dbReference>
<dbReference type="SUPFAM" id="SSF52540">
    <property type="entry name" value="P-loop containing nucleoside triphosphate hydrolases"/>
    <property type="match status" value="2"/>
</dbReference>
<evidence type="ECO:0000256" key="9">
    <source>
        <dbReference type="ARBA" id="ARBA00023125"/>
    </source>
</evidence>
<keyword evidence="8 12" id="KW-0067">ATP-binding</keyword>
<dbReference type="RefSeq" id="WP_139571025.1">
    <property type="nucleotide sequence ID" value="NZ_QFCR01000002.1"/>
</dbReference>
<evidence type="ECO:0000259" key="14">
    <source>
        <dbReference type="PROSITE" id="PS51194"/>
    </source>
</evidence>
<dbReference type="EMBL" id="QFCR01000002">
    <property type="protein sequence ID" value="TNK91036.1"/>
    <property type="molecule type" value="Genomic_DNA"/>
</dbReference>